<dbReference type="Pfam" id="PF02567">
    <property type="entry name" value="PhzC-PhzF"/>
    <property type="match status" value="1"/>
</dbReference>
<dbReference type="PANTHER" id="PTHR13774">
    <property type="entry name" value="PHENAZINE BIOSYNTHESIS PROTEIN"/>
    <property type="match status" value="1"/>
</dbReference>
<dbReference type="GO" id="GO:0016853">
    <property type="term" value="F:isomerase activity"/>
    <property type="evidence" value="ECO:0007669"/>
    <property type="project" value="UniProtKB-KW"/>
</dbReference>
<dbReference type="InterPro" id="IPR003719">
    <property type="entry name" value="Phenazine_PhzF-like"/>
</dbReference>
<dbReference type="GO" id="GO:0005737">
    <property type="term" value="C:cytoplasm"/>
    <property type="evidence" value="ECO:0007669"/>
    <property type="project" value="TreeGrafter"/>
</dbReference>
<dbReference type="RefSeq" id="WP_152124042.1">
    <property type="nucleotide sequence ID" value="NZ_WELI01000003.1"/>
</dbReference>
<evidence type="ECO:0000313" key="3">
    <source>
        <dbReference type="EMBL" id="KAB7731056.1"/>
    </source>
</evidence>
<dbReference type="NCBIfam" id="TIGR00654">
    <property type="entry name" value="PhzF_family"/>
    <property type="match status" value="1"/>
</dbReference>
<dbReference type="SUPFAM" id="SSF54506">
    <property type="entry name" value="Diaminopimelate epimerase-like"/>
    <property type="match status" value="1"/>
</dbReference>
<name>A0A7J5TZZ4_9BACT</name>
<evidence type="ECO:0000313" key="4">
    <source>
        <dbReference type="Proteomes" id="UP000488299"/>
    </source>
</evidence>
<evidence type="ECO:0000256" key="1">
    <source>
        <dbReference type="ARBA" id="ARBA00008270"/>
    </source>
</evidence>
<dbReference type="AlphaFoldDB" id="A0A7J5TZZ4"/>
<accession>A0A7J5TZZ4</accession>
<evidence type="ECO:0000256" key="2">
    <source>
        <dbReference type="PIRSR" id="PIRSR016184-1"/>
    </source>
</evidence>
<dbReference type="Proteomes" id="UP000488299">
    <property type="component" value="Unassembled WGS sequence"/>
</dbReference>
<reference evidence="3 4" key="1">
    <citation type="submission" date="2019-10" db="EMBL/GenBank/DDBJ databases">
        <title>Rudanella paleaurantiibacter sp. nov., isolated from sludge.</title>
        <authorList>
            <person name="Xu S.Q."/>
        </authorList>
    </citation>
    <scope>NUCLEOTIDE SEQUENCE [LARGE SCALE GENOMIC DNA]</scope>
    <source>
        <strain evidence="3 4">HX-22-17</strain>
    </source>
</reference>
<feature type="active site" evidence="2">
    <location>
        <position position="46"/>
    </location>
</feature>
<keyword evidence="4" id="KW-1185">Reference proteome</keyword>
<protein>
    <submittedName>
        <fullName evidence="3">PhzF family phenazine biosynthesis isomerase</fullName>
    </submittedName>
</protein>
<sequence>MPHTFHIVDVFAEKKYQGNQLAVFEHTGDLNTEHMLAIAREINFAETTFIDTRSLSENGANVRIFTPDQELPFAGHPTLGTAYVLRKHLLAGKPRQLVLNLGVGPIPVTAEEDVLWMEQKQPTFGNRYEAAEVAGFLGIPPTDILSDFALEEVSTGILFLIVPVRSRQVLHDMVPDTAAFLAFLQQHSRHLGAVRMGCLVFTTETYEPQHDVSCRMFYPMNASVIEDSATGSANGCLLAYLLKHRVLNNPTLRLRVEQGYAIPRPSLLYHHGELRPNGDYLLRIGGKVQPVARGQWDA</sequence>
<proteinExistence type="inferred from homology"/>
<dbReference type="PIRSF" id="PIRSF016184">
    <property type="entry name" value="PhzC_PhzF"/>
    <property type="match status" value="1"/>
</dbReference>
<comment type="caution">
    <text evidence="3">The sequence shown here is derived from an EMBL/GenBank/DDBJ whole genome shotgun (WGS) entry which is preliminary data.</text>
</comment>
<organism evidence="3 4">
    <name type="scientific">Rudanella paleaurantiibacter</name>
    <dbReference type="NCBI Taxonomy" id="2614655"/>
    <lineage>
        <taxon>Bacteria</taxon>
        <taxon>Pseudomonadati</taxon>
        <taxon>Bacteroidota</taxon>
        <taxon>Cytophagia</taxon>
        <taxon>Cytophagales</taxon>
        <taxon>Cytophagaceae</taxon>
        <taxon>Rudanella</taxon>
    </lineage>
</organism>
<comment type="similarity">
    <text evidence="1">Belongs to the PhzF family.</text>
</comment>
<keyword evidence="3" id="KW-0413">Isomerase</keyword>
<dbReference type="PANTHER" id="PTHR13774:SF32">
    <property type="entry name" value="ANTISENSE-ENHANCING SEQUENCE 1"/>
    <property type="match status" value="1"/>
</dbReference>
<dbReference type="Gene3D" id="3.10.310.10">
    <property type="entry name" value="Diaminopimelate Epimerase, Chain A, domain 1"/>
    <property type="match status" value="2"/>
</dbReference>
<gene>
    <name evidence="3" type="ORF">F5984_09570</name>
</gene>
<dbReference type="EMBL" id="WELI01000003">
    <property type="protein sequence ID" value="KAB7731056.1"/>
    <property type="molecule type" value="Genomic_DNA"/>
</dbReference>